<proteinExistence type="predicted"/>
<protein>
    <submittedName>
        <fullName evidence="1">Uncharacterized protein</fullName>
    </submittedName>
</protein>
<reference evidence="1 2" key="1">
    <citation type="submission" date="2024-02" db="EMBL/GenBank/DDBJ databases">
        <title>Deinococcus xinjiangensis NBRC 107630.</title>
        <authorList>
            <person name="Ichikawa N."/>
            <person name="Katano-Makiyama Y."/>
            <person name="Hidaka K."/>
        </authorList>
    </citation>
    <scope>NUCLEOTIDE SEQUENCE [LARGE SCALE GENOMIC DNA]</scope>
    <source>
        <strain evidence="1 2">NBRC 107630</strain>
    </source>
</reference>
<comment type="caution">
    <text evidence="1">The sequence shown here is derived from an EMBL/GenBank/DDBJ whole genome shotgun (WGS) entry which is preliminary data.</text>
</comment>
<name>A0ABP9VEB3_9DEIO</name>
<evidence type="ECO:0000313" key="1">
    <source>
        <dbReference type="EMBL" id="GAA5503579.1"/>
    </source>
</evidence>
<keyword evidence="2" id="KW-1185">Reference proteome</keyword>
<organism evidence="1 2">
    <name type="scientific">Deinococcus xinjiangensis</name>
    <dbReference type="NCBI Taxonomy" id="457454"/>
    <lineage>
        <taxon>Bacteria</taxon>
        <taxon>Thermotogati</taxon>
        <taxon>Deinococcota</taxon>
        <taxon>Deinococci</taxon>
        <taxon>Deinococcales</taxon>
        <taxon>Deinococcaceae</taxon>
        <taxon>Deinococcus</taxon>
    </lineage>
</organism>
<dbReference type="Proteomes" id="UP001458946">
    <property type="component" value="Unassembled WGS sequence"/>
</dbReference>
<gene>
    <name evidence="1" type="ORF">Dxin01_03338</name>
</gene>
<dbReference type="RefSeq" id="WP_353543552.1">
    <property type="nucleotide sequence ID" value="NZ_BAABRN010000056.1"/>
</dbReference>
<evidence type="ECO:0000313" key="2">
    <source>
        <dbReference type="Proteomes" id="UP001458946"/>
    </source>
</evidence>
<sequence>MGYDIYGTWHAQNADGSFTELDLGELDGDALSDWGRNRCLFALLGLGAQTERITPVQPTPVPAGLDFPIFHGAPKQGCVTLTDLLAYDYSAPEWQRQGWFAFEGHRPIEIVTRRLREVILPRVQTLAAGREVFFTYTIG</sequence>
<accession>A0ABP9VEB3</accession>
<dbReference type="EMBL" id="BAABRN010000056">
    <property type="protein sequence ID" value="GAA5503579.1"/>
    <property type="molecule type" value="Genomic_DNA"/>
</dbReference>